<dbReference type="InterPro" id="IPR012337">
    <property type="entry name" value="RNaseH-like_sf"/>
</dbReference>
<evidence type="ECO:0000313" key="2">
    <source>
        <dbReference type="Proteomes" id="UP001291930"/>
    </source>
</evidence>
<dbReference type="EMBL" id="JAXOVW010000195">
    <property type="protein sequence ID" value="MDZ5610633.1"/>
    <property type="molecule type" value="Genomic_DNA"/>
</dbReference>
<keyword evidence="2" id="KW-1185">Reference proteome</keyword>
<evidence type="ECO:0000313" key="1">
    <source>
        <dbReference type="EMBL" id="MDZ5610633.1"/>
    </source>
</evidence>
<gene>
    <name evidence="1" type="ORF">U2I54_27465</name>
</gene>
<name>A0ABU5K4L7_9BACI</name>
<sequence length="158" mass="17953">MNLSIQDEFHLFAEELQRYLSPHILQQLARETGFVKRKSKYGARDLAALCIWISQHVASDSLTRLSSQLYANTDTLMSPEGLNQRFNRCAVLFLQRVFSLLIKSKLNDSSQIPNQYTSYFQRIRILDATIFQVPNHLATIYPGSGGCAQTAGIKIQLE</sequence>
<reference evidence="2" key="1">
    <citation type="submission" date="2023-11" db="EMBL/GenBank/DDBJ databases">
        <title>Genome Sequence of Bacillus pseudomycoides stain BUPM19.</title>
        <authorList>
            <person name="Farhat A."/>
        </authorList>
    </citation>
    <scope>NUCLEOTIDE SEQUENCE [LARGE SCALE GENOMIC DNA]</scope>
    <source>
        <strain evidence="2">BUPM19</strain>
    </source>
</reference>
<protein>
    <submittedName>
        <fullName evidence="1">IS4 family transposase</fullName>
    </submittedName>
</protein>
<feature type="non-terminal residue" evidence="1">
    <location>
        <position position="158"/>
    </location>
</feature>
<organism evidence="1 2">
    <name type="scientific">Bacillus bingmayongensis</name>
    <dbReference type="NCBI Taxonomy" id="1150157"/>
    <lineage>
        <taxon>Bacteria</taxon>
        <taxon>Bacillati</taxon>
        <taxon>Bacillota</taxon>
        <taxon>Bacilli</taxon>
        <taxon>Bacillales</taxon>
        <taxon>Bacillaceae</taxon>
        <taxon>Bacillus</taxon>
    </lineage>
</organism>
<dbReference type="Proteomes" id="UP001291930">
    <property type="component" value="Unassembled WGS sequence"/>
</dbReference>
<accession>A0ABU5K4L7</accession>
<proteinExistence type="predicted"/>
<dbReference type="SUPFAM" id="SSF53098">
    <property type="entry name" value="Ribonuclease H-like"/>
    <property type="match status" value="1"/>
</dbReference>
<comment type="caution">
    <text evidence="1">The sequence shown here is derived from an EMBL/GenBank/DDBJ whole genome shotgun (WGS) entry which is preliminary data.</text>
</comment>